<evidence type="ECO:0000313" key="5">
    <source>
        <dbReference type="Proteomes" id="UP001353858"/>
    </source>
</evidence>
<dbReference type="SUPFAM" id="SSF46689">
    <property type="entry name" value="Homeodomain-like"/>
    <property type="match status" value="1"/>
</dbReference>
<evidence type="ECO:0000313" key="4">
    <source>
        <dbReference type="EMBL" id="KAK4881187.1"/>
    </source>
</evidence>
<dbReference type="AlphaFoldDB" id="A0AAN7PAT0"/>
<comment type="caution">
    <text evidence="4">The sequence shown here is derived from an EMBL/GenBank/DDBJ whole genome shotgun (WGS) entry which is preliminary data.</text>
</comment>
<reference evidence="5" key="1">
    <citation type="submission" date="2023-01" db="EMBL/GenBank/DDBJ databases">
        <title>Key to firefly adult light organ development and bioluminescence: homeobox transcription factors regulate luciferase expression and transportation to peroxisome.</title>
        <authorList>
            <person name="Fu X."/>
        </authorList>
    </citation>
    <scope>NUCLEOTIDE SEQUENCE [LARGE SCALE GENOMIC DNA]</scope>
</reference>
<dbReference type="Proteomes" id="UP001353858">
    <property type="component" value="Unassembled WGS sequence"/>
</dbReference>
<feature type="domain" description="HTH psq-type" evidence="3">
    <location>
        <begin position="16"/>
        <end position="53"/>
    </location>
</feature>
<accession>A0AAN7PAT0</accession>
<feature type="region of interest" description="Disordered" evidence="2">
    <location>
        <begin position="63"/>
        <end position="111"/>
    </location>
</feature>
<evidence type="ECO:0000256" key="1">
    <source>
        <dbReference type="ARBA" id="ARBA00004123"/>
    </source>
</evidence>
<name>A0AAN7PAT0_9COLE</name>
<dbReference type="Pfam" id="PF05225">
    <property type="entry name" value="HTH_psq"/>
    <property type="match status" value="1"/>
</dbReference>
<dbReference type="EMBL" id="JARPUR010000002">
    <property type="protein sequence ID" value="KAK4881187.1"/>
    <property type="molecule type" value="Genomic_DNA"/>
</dbReference>
<comment type="subcellular location">
    <subcellularLocation>
        <location evidence="1">Nucleus</location>
    </subcellularLocation>
</comment>
<sequence>MPRKRVLKTNRVLIDEANMKQAIIKVFNGTYSERRAAIIYEIRRTTLQCRIKRILNKYTKESYLTHNGERADDSGNDSIDEDSPKYSNNNDSNEEEAAVKDEILPSNQDEPREDLKDLKCIFYQTNTFT</sequence>
<dbReference type="InterPro" id="IPR009057">
    <property type="entry name" value="Homeodomain-like_sf"/>
</dbReference>
<organism evidence="4 5">
    <name type="scientific">Aquatica leii</name>
    <dbReference type="NCBI Taxonomy" id="1421715"/>
    <lineage>
        <taxon>Eukaryota</taxon>
        <taxon>Metazoa</taxon>
        <taxon>Ecdysozoa</taxon>
        <taxon>Arthropoda</taxon>
        <taxon>Hexapoda</taxon>
        <taxon>Insecta</taxon>
        <taxon>Pterygota</taxon>
        <taxon>Neoptera</taxon>
        <taxon>Endopterygota</taxon>
        <taxon>Coleoptera</taxon>
        <taxon>Polyphaga</taxon>
        <taxon>Elateriformia</taxon>
        <taxon>Elateroidea</taxon>
        <taxon>Lampyridae</taxon>
        <taxon>Luciolinae</taxon>
        <taxon>Aquatica</taxon>
    </lineage>
</organism>
<protein>
    <recommendedName>
        <fullName evidence="3">HTH psq-type domain-containing protein</fullName>
    </recommendedName>
</protein>
<gene>
    <name evidence="4" type="ORF">RN001_004506</name>
</gene>
<dbReference type="GO" id="GO:0003677">
    <property type="term" value="F:DNA binding"/>
    <property type="evidence" value="ECO:0007669"/>
    <property type="project" value="InterPro"/>
</dbReference>
<evidence type="ECO:0000259" key="3">
    <source>
        <dbReference type="Pfam" id="PF05225"/>
    </source>
</evidence>
<dbReference type="InterPro" id="IPR007889">
    <property type="entry name" value="HTH_Psq"/>
</dbReference>
<proteinExistence type="predicted"/>
<dbReference type="Gene3D" id="1.10.10.60">
    <property type="entry name" value="Homeodomain-like"/>
    <property type="match status" value="1"/>
</dbReference>
<evidence type="ECO:0000256" key="2">
    <source>
        <dbReference type="SAM" id="MobiDB-lite"/>
    </source>
</evidence>
<feature type="compositionally biased region" description="Basic and acidic residues" evidence="2">
    <location>
        <begin position="97"/>
        <end position="111"/>
    </location>
</feature>
<keyword evidence="5" id="KW-1185">Reference proteome</keyword>
<dbReference type="GO" id="GO:0005634">
    <property type="term" value="C:nucleus"/>
    <property type="evidence" value="ECO:0007669"/>
    <property type="project" value="UniProtKB-SubCell"/>
</dbReference>